<dbReference type="OrthoDB" id="5583277at2759"/>
<sequence>MALLALLLAALIPAALATAPTTPPQPGAIVYLHPPPPHIHTRPGRPALSPSQAHAVLSYHIGLDRWIALKQSGQWIDELVRPPQAEHGDIVSAPHAGLLLLVESDSPDEILPRQEAAFTIPFSLPRATYTSLLATYAARLALLSPTAAFSTAYNASSRPPAPLLAALDMHPSPAAQRVEQGLQKLAAYADWVDAGGPTGGVVELRGLGQLKTENERAYEEARSVLDAALTVPALANHNYALLVLPATSPANPLLAQSSSSSSCYTTSQSCESSTSSCSGHGHCASTTRAGRTCYVCTCSKALALAGQTTSWAGDKCDKVDISGSFTLLLGATLFMLALAVGSVMLLWGVGEQPLPSTLFGAPPGTKRE</sequence>
<dbReference type="InterPro" id="IPR053065">
    <property type="entry name" value="Archenteron_Induction-Rel"/>
</dbReference>
<keyword evidence="5" id="KW-1185">Reference proteome</keyword>
<accession>A0A165D6U4</accession>
<evidence type="ECO:0000256" key="1">
    <source>
        <dbReference type="SAM" id="Phobius"/>
    </source>
</evidence>
<dbReference type="Proteomes" id="UP000076842">
    <property type="component" value="Unassembled WGS sequence"/>
</dbReference>
<keyword evidence="1" id="KW-0812">Transmembrane</keyword>
<dbReference type="Pfam" id="PF12955">
    <property type="entry name" value="Vps3844_C"/>
    <property type="match status" value="1"/>
</dbReference>
<feature type="domain" description="Vacuolar sorting protein Vps3844 C-terminal" evidence="3">
    <location>
        <begin position="263"/>
        <end position="358"/>
    </location>
</feature>
<organism evidence="4 5">
    <name type="scientific">Calocera cornea HHB12733</name>
    <dbReference type="NCBI Taxonomy" id="1353952"/>
    <lineage>
        <taxon>Eukaryota</taxon>
        <taxon>Fungi</taxon>
        <taxon>Dikarya</taxon>
        <taxon>Basidiomycota</taxon>
        <taxon>Agaricomycotina</taxon>
        <taxon>Dacrymycetes</taxon>
        <taxon>Dacrymycetales</taxon>
        <taxon>Dacrymycetaceae</taxon>
        <taxon>Calocera</taxon>
    </lineage>
</organism>
<dbReference type="AlphaFoldDB" id="A0A165D6U4"/>
<dbReference type="STRING" id="1353952.A0A165D6U4"/>
<dbReference type="InParanoid" id="A0A165D6U4"/>
<protein>
    <recommendedName>
        <fullName evidence="3">Vacuolar sorting protein Vps3844 C-terminal domain-containing protein</fullName>
    </recommendedName>
</protein>
<evidence type="ECO:0000313" key="5">
    <source>
        <dbReference type="Proteomes" id="UP000076842"/>
    </source>
</evidence>
<proteinExistence type="predicted"/>
<keyword evidence="1" id="KW-1133">Transmembrane helix</keyword>
<dbReference type="InterPro" id="IPR024382">
    <property type="entry name" value="Vps3844_C"/>
</dbReference>
<dbReference type="GO" id="GO:0005783">
    <property type="term" value="C:endoplasmic reticulum"/>
    <property type="evidence" value="ECO:0007669"/>
    <property type="project" value="TreeGrafter"/>
</dbReference>
<feature type="signal peptide" evidence="2">
    <location>
        <begin position="1"/>
        <end position="17"/>
    </location>
</feature>
<gene>
    <name evidence="4" type="ORF">CALCODRAFT_520880</name>
</gene>
<feature type="transmembrane region" description="Helical" evidence="1">
    <location>
        <begin position="325"/>
        <end position="349"/>
    </location>
</feature>
<evidence type="ECO:0000256" key="2">
    <source>
        <dbReference type="SAM" id="SignalP"/>
    </source>
</evidence>
<reference evidence="4 5" key="1">
    <citation type="journal article" date="2016" name="Mol. Biol. Evol.">
        <title>Comparative Genomics of Early-Diverging Mushroom-Forming Fungi Provides Insights into the Origins of Lignocellulose Decay Capabilities.</title>
        <authorList>
            <person name="Nagy L.G."/>
            <person name="Riley R."/>
            <person name="Tritt A."/>
            <person name="Adam C."/>
            <person name="Daum C."/>
            <person name="Floudas D."/>
            <person name="Sun H."/>
            <person name="Yadav J.S."/>
            <person name="Pangilinan J."/>
            <person name="Larsson K.H."/>
            <person name="Matsuura K."/>
            <person name="Barry K."/>
            <person name="Labutti K."/>
            <person name="Kuo R."/>
            <person name="Ohm R.A."/>
            <person name="Bhattacharya S.S."/>
            <person name="Shirouzu T."/>
            <person name="Yoshinaga Y."/>
            <person name="Martin F.M."/>
            <person name="Grigoriev I.V."/>
            <person name="Hibbett D.S."/>
        </authorList>
    </citation>
    <scope>NUCLEOTIDE SEQUENCE [LARGE SCALE GENOMIC DNA]</scope>
    <source>
        <strain evidence="4 5">HHB12733</strain>
    </source>
</reference>
<feature type="chain" id="PRO_5007856395" description="Vacuolar sorting protein Vps3844 C-terminal domain-containing protein" evidence="2">
    <location>
        <begin position="18"/>
        <end position="368"/>
    </location>
</feature>
<keyword evidence="1" id="KW-0472">Membrane</keyword>
<keyword evidence="2" id="KW-0732">Signal</keyword>
<name>A0A165D6U4_9BASI</name>
<dbReference type="PANTHER" id="PTHR36853:SF1">
    <property type="entry name" value="DUF3844 DOMAIN-CONTAINING PROTEIN"/>
    <property type="match status" value="1"/>
</dbReference>
<evidence type="ECO:0000313" key="4">
    <source>
        <dbReference type="EMBL" id="KZT52186.1"/>
    </source>
</evidence>
<evidence type="ECO:0000259" key="3">
    <source>
        <dbReference type="Pfam" id="PF12955"/>
    </source>
</evidence>
<dbReference type="EMBL" id="KV424075">
    <property type="protein sequence ID" value="KZT52186.1"/>
    <property type="molecule type" value="Genomic_DNA"/>
</dbReference>
<dbReference type="PANTHER" id="PTHR36853">
    <property type="entry name" value="EXPRESSED PROTEIN"/>
    <property type="match status" value="1"/>
</dbReference>